<keyword evidence="1" id="KW-0547">Nucleotide-binding</keyword>
<evidence type="ECO:0000256" key="1">
    <source>
        <dbReference type="HAMAP-Rule" id="MF_00122"/>
    </source>
</evidence>
<evidence type="ECO:0000313" key="3">
    <source>
        <dbReference type="Proteomes" id="UP000178127"/>
    </source>
</evidence>
<protein>
    <recommendedName>
        <fullName evidence="1">Aspartyl/glutamyl-tRNA(Asn/Gln) amidotransferase subunit C</fullName>
        <shortName evidence="1">Asp/Glu-ADT subunit C</shortName>
        <ecNumber evidence="1">6.3.5.-</ecNumber>
    </recommendedName>
</protein>
<dbReference type="GO" id="GO:0050566">
    <property type="term" value="F:asparaginyl-tRNA synthase (glutamine-hydrolyzing) activity"/>
    <property type="evidence" value="ECO:0007669"/>
    <property type="project" value="RHEA"/>
</dbReference>
<comment type="catalytic activity">
    <reaction evidence="1">
        <text>L-glutamyl-tRNA(Gln) + L-glutamine + ATP + H2O = L-glutaminyl-tRNA(Gln) + L-glutamate + ADP + phosphate + H(+)</text>
        <dbReference type="Rhea" id="RHEA:17521"/>
        <dbReference type="Rhea" id="RHEA-COMP:9681"/>
        <dbReference type="Rhea" id="RHEA-COMP:9684"/>
        <dbReference type="ChEBI" id="CHEBI:15377"/>
        <dbReference type="ChEBI" id="CHEBI:15378"/>
        <dbReference type="ChEBI" id="CHEBI:29985"/>
        <dbReference type="ChEBI" id="CHEBI:30616"/>
        <dbReference type="ChEBI" id="CHEBI:43474"/>
        <dbReference type="ChEBI" id="CHEBI:58359"/>
        <dbReference type="ChEBI" id="CHEBI:78520"/>
        <dbReference type="ChEBI" id="CHEBI:78521"/>
        <dbReference type="ChEBI" id="CHEBI:456216"/>
    </reaction>
</comment>
<keyword evidence="1" id="KW-0648">Protein biosynthesis</keyword>
<organism evidence="2 3">
    <name type="scientific">candidate division WWE3 bacterium RIFCSPHIGHO2_02_FULL_38_14</name>
    <dbReference type="NCBI Taxonomy" id="1802620"/>
    <lineage>
        <taxon>Bacteria</taxon>
        <taxon>Katanobacteria</taxon>
    </lineage>
</organism>
<dbReference type="Proteomes" id="UP000178127">
    <property type="component" value="Unassembled WGS sequence"/>
</dbReference>
<dbReference type="InterPro" id="IPR036113">
    <property type="entry name" value="Asp/Glu-ADT_sf_sub_c"/>
</dbReference>
<dbReference type="Pfam" id="PF02686">
    <property type="entry name" value="GatC"/>
    <property type="match status" value="1"/>
</dbReference>
<proteinExistence type="inferred from homology"/>
<name>A0A1F4V9Z0_UNCKA</name>
<dbReference type="NCBIfam" id="TIGR00135">
    <property type="entry name" value="gatC"/>
    <property type="match status" value="1"/>
</dbReference>
<dbReference type="GO" id="GO:0050567">
    <property type="term" value="F:glutaminyl-tRNA synthase (glutamine-hydrolyzing) activity"/>
    <property type="evidence" value="ECO:0007669"/>
    <property type="project" value="UniProtKB-UniRule"/>
</dbReference>
<dbReference type="AlphaFoldDB" id="A0A1F4V9Z0"/>
<dbReference type="GO" id="GO:0006412">
    <property type="term" value="P:translation"/>
    <property type="evidence" value="ECO:0007669"/>
    <property type="project" value="UniProtKB-UniRule"/>
</dbReference>
<sequence length="100" mass="10928">MAESKISKKQVKHVAELCRLEISDAEVEKLSALFTDTLNYMNVIGELDTAAVVETSHVTGEKNVFSSKDNKATLKREAVLSNAGETENGLIVTKGVFDRD</sequence>
<dbReference type="SUPFAM" id="SSF141000">
    <property type="entry name" value="Glu-tRNAGln amidotransferase C subunit"/>
    <property type="match status" value="1"/>
</dbReference>
<comment type="function">
    <text evidence="1">Allows the formation of correctly charged Asn-tRNA(Asn) or Gln-tRNA(Gln) through the transamidation of misacylated Asp-tRNA(Asn) or Glu-tRNA(Gln) in organisms which lack either or both of asparaginyl-tRNA or glutaminyl-tRNA synthetases. The reaction takes place in the presence of glutamine and ATP through an activated phospho-Asp-tRNA(Asn) or phospho-Glu-tRNA(Gln).</text>
</comment>
<accession>A0A1F4V9Z0</accession>
<comment type="similarity">
    <text evidence="1">Belongs to the GatC family.</text>
</comment>
<keyword evidence="1" id="KW-0436">Ligase</keyword>
<comment type="catalytic activity">
    <reaction evidence="1">
        <text>L-aspartyl-tRNA(Asn) + L-glutamine + ATP + H2O = L-asparaginyl-tRNA(Asn) + L-glutamate + ADP + phosphate + 2 H(+)</text>
        <dbReference type="Rhea" id="RHEA:14513"/>
        <dbReference type="Rhea" id="RHEA-COMP:9674"/>
        <dbReference type="Rhea" id="RHEA-COMP:9677"/>
        <dbReference type="ChEBI" id="CHEBI:15377"/>
        <dbReference type="ChEBI" id="CHEBI:15378"/>
        <dbReference type="ChEBI" id="CHEBI:29985"/>
        <dbReference type="ChEBI" id="CHEBI:30616"/>
        <dbReference type="ChEBI" id="CHEBI:43474"/>
        <dbReference type="ChEBI" id="CHEBI:58359"/>
        <dbReference type="ChEBI" id="CHEBI:78515"/>
        <dbReference type="ChEBI" id="CHEBI:78516"/>
        <dbReference type="ChEBI" id="CHEBI:456216"/>
    </reaction>
</comment>
<comment type="caution">
    <text evidence="2">The sequence shown here is derived from an EMBL/GenBank/DDBJ whole genome shotgun (WGS) entry which is preliminary data.</text>
</comment>
<evidence type="ECO:0000313" key="2">
    <source>
        <dbReference type="EMBL" id="OGC54015.1"/>
    </source>
</evidence>
<reference evidence="2 3" key="1">
    <citation type="journal article" date="2016" name="Nat. Commun.">
        <title>Thousands of microbial genomes shed light on interconnected biogeochemical processes in an aquifer system.</title>
        <authorList>
            <person name="Anantharaman K."/>
            <person name="Brown C.T."/>
            <person name="Hug L.A."/>
            <person name="Sharon I."/>
            <person name="Castelle C.J."/>
            <person name="Probst A.J."/>
            <person name="Thomas B.C."/>
            <person name="Singh A."/>
            <person name="Wilkins M.J."/>
            <person name="Karaoz U."/>
            <person name="Brodie E.L."/>
            <person name="Williams K.H."/>
            <person name="Hubbard S.S."/>
            <person name="Banfield J.F."/>
        </authorList>
    </citation>
    <scope>NUCLEOTIDE SEQUENCE [LARGE SCALE GENOMIC DNA]</scope>
</reference>
<dbReference type="EMBL" id="MEVD01000006">
    <property type="protein sequence ID" value="OGC54015.1"/>
    <property type="molecule type" value="Genomic_DNA"/>
</dbReference>
<dbReference type="EC" id="6.3.5.-" evidence="1"/>
<dbReference type="Gene3D" id="1.10.20.60">
    <property type="entry name" value="Glu-tRNAGln amidotransferase C subunit, N-terminal domain"/>
    <property type="match status" value="1"/>
</dbReference>
<dbReference type="InterPro" id="IPR003837">
    <property type="entry name" value="GatC"/>
</dbReference>
<dbReference type="GO" id="GO:0005524">
    <property type="term" value="F:ATP binding"/>
    <property type="evidence" value="ECO:0007669"/>
    <property type="project" value="UniProtKB-KW"/>
</dbReference>
<comment type="subunit">
    <text evidence="1">Heterotrimer of A, B and C subunits.</text>
</comment>
<dbReference type="GO" id="GO:0006450">
    <property type="term" value="P:regulation of translational fidelity"/>
    <property type="evidence" value="ECO:0007669"/>
    <property type="project" value="InterPro"/>
</dbReference>
<dbReference type="STRING" id="1802620.A3D91_04605"/>
<gene>
    <name evidence="1" type="primary">gatC</name>
    <name evidence="2" type="ORF">A3D91_04605</name>
</gene>
<dbReference type="HAMAP" id="MF_00122">
    <property type="entry name" value="GatC"/>
    <property type="match status" value="1"/>
</dbReference>
<keyword evidence="1" id="KW-0067">ATP-binding</keyword>